<proteinExistence type="predicted"/>
<evidence type="ECO:0000313" key="1">
    <source>
        <dbReference type="EMBL" id="CSB83241.1"/>
    </source>
</evidence>
<sequence length="43" mass="4812">MRGNAGFMTAAGKLGIVLMLLQMQNICLDVMQQRVTLNLNKQF</sequence>
<protein>
    <submittedName>
        <fullName evidence="1">Uncharacterized protein</fullName>
    </submittedName>
</protein>
<accession>A0A655W574</accession>
<evidence type="ECO:0000313" key="2">
    <source>
        <dbReference type="Proteomes" id="UP000046067"/>
    </source>
</evidence>
<dbReference type="EMBL" id="CWQJ01000005">
    <property type="protein sequence ID" value="CSB83241.1"/>
    <property type="molecule type" value="Genomic_DNA"/>
</dbReference>
<dbReference type="Proteomes" id="UP000046067">
    <property type="component" value="Unassembled WGS sequence"/>
</dbReference>
<gene>
    <name evidence="1" type="ORF">ERS013201_01077</name>
</gene>
<name>A0A655W574_VIBCL</name>
<organism evidence="1 2">
    <name type="scientific">Vibrio cholerae</name>
    <dbReference type="NCBI Taxonomy" id="666"/>
    <lineage>
        <taxon>Bacteria</taxon>
        <taxon>Pseudomonadati</taxon>
        <taxon>Pseudomonadota</taxon>
        <taxon>Gammaproteobacteria</taxon>
        <taxon>Vibrionales</taxon>
        <taxon>Vibrionaceae</taxon>
        <taxon>Vibrio</taxon>
    </lineage>
</organism>
<reference evidence="1 2" key="1">
    <citation type="submission" date="2015-07" db="EMBL/GenBank/DDBJ databases">
        <authorList>
            <consortium name="Pathogen Informatics"/>
        </authorList>
    </citation>
    <scope>NUCLEOTIDE SEQUENCE [LARGE SCALE GENOMIC DNA]</scope>
    <source>
        <strain evidence="1 2">A325</strain>
    </source>
</reference>
<dbReference type="AlphaFoldDB" id="A0A655W574"/>